<dbReference type="KEGG" id="bnn:FOA43_002869"/>
<gene>
    <name evidence="10" type="ORF">FOA43_002869</name>
</gene>
<evidence type="ECO:0000256" key="8">
    <source>
        <dbReference type="SAM" id="MobiDB-lite"/>
    </source>
</evidence>
<dbReference type="GO" id="GO:0006364">
    <property type="term" value="P:rRNA processing"/>
    <property type="evidence" value="ECO:0007669"/>
    <property type="project" value="UniProtKB-KW"/>
</dbReference>
<evidence type="ECO:0000256" key="2">
    <source>
        <dbReference type="ARBA" id="ARBA00022517"/>
    </source>
</evidence>
<evidence type="ECO:0000256" key="1">
    <source>
        <dbReference type="ARBA" id="ARBA00004604"/>
    </source>
</evidence>
<dbReference type="GO" id="GO:0032040">
    <property type="term" value="C:small-subunit processome"/>
    <property type="evidence" value="ECO:0007669"/>
    <property type="project" value="InterPro"/>
</dbReference>
<keyword evidence="11" id="KW-1185">Reference proteome</keyword>
<evidence type="ECO:0000256" key="7">
    <source>
        <dbReference type="ARBA" id="ARBA00076388"/>
    </source>
</evidence>
<accession>A0A875S8V2</accession>
<keyword evidence="4" id="KW-0539">Nucleus</keyword>
<dbReference type="InterPro" id="IPR006984">
    <property type="entry name" value="Fcf1/UTP23"/>
</dbReference>
<dbReference type="Pfam" id="PF04900">
    <property type="entry name" value="Fcf1"/>
    <property type="match status" value="1"/>
</dbReference>
<dbReference type="InterPro" id="IPR057776">
    <property type="entry name" value="UTP23_sensor"/>
</dbReference>
<evidence type="ECO:0000256" key="6">
    <source>
        <dbReference type="ARBA" id="ARBA00038503"/>
    </source>
</evidence>
<evidence type="ECO:0000259" key="9">
    <source>
        <dbReference type="Pfam" id="PF24779"/>
    </source>
</evidence>
<feature type="region of interest" description="Disordered" evidence="8">
    <location>
        <begin position="159"/>
        <end position="269"/>
    </location>
</feature>
<comment type="subcellular location">
    <subcellularLocation>
        <location evidence="1">Nucleus</location>
        <location evidence="1">Nucleolus</location>
    </subcellularLocation>
</comment>
<dbReference type="Pfam" id="PF24779">
    <property type="entry name" value="UTP23_sensor"/>
    <property type="match status" value="1"/>
</dbReference>
<dbReference type="PANTHER" id="PTHR12416">
    <property type="entry name" value="RRNA-PROCESSING PROTEIN UTP23 HOMOLOG"/>
    <property type="match status" value="1"/>
</dbReference>
<dbReference type="InterPro" id="IPR029060">
    <property type="entry name" value="PIN-like_dom_sf"/>
</dbReference>
<organism evidence="10 11">
    <name type="scientific">Eeniella nana</name>
    <name type="common">Yeast</name>
    <name type="synonym">Brettanomyces nanus</name>
    <dbReference type="NCBI Taxonomy" id="13502"/>
    <lineage>
        <taxon>Eukaryota</taxon>
        <taxon>Fungi</taxon>
        <taxon>Dikarya</taxon>
        <taxon>Ascomycota</taxon>
        <taxon>Saccharomycotina</taxon>
        <taxon>Pichiomycetes</taxon>
        <taxon>Pichiales</taxon>
        <taxon>Pichiaceae</taxon>
        <taxon>Brettanomyces</taxon>
    </lineage>
</organism>
<feature type="compositionally biased region" description="Basic and acidic residues" evidence="8">
    <location>
        <begin position="159"/>
        <end position="172"/>
    </location>
</feature>
<protein>
    <recommendedName>
        <fullName evidence="7">U three protein 23</fullName>
    </recommendedName>
</protein>
<evidence type="ECO:0000313" key="10">
    <source>
        <dbReference type="EMBL" id="QPG75514.1"/>
    </source>
</evidence>
<dbReference type="OrthoDB" id="25675at2759"/>
<dbReference type="FunFam" id="3.40.50.1010:FF:000006">
    <property type="entry name" value="rRNA-processing protein UTP23 homolog"/>
    <property type="match status" value="1"/>
</dbReference>
<evidence type="ECO:0000256" key="3">
    <source>
        <dbReference type="ARBA" id="ARBA00022552"/>
    </source>
</evidence>
<comment type="function">
    <text evidence="5">Involved in rRNA-processing and ribosome biogenesis.</text>
</comment>
<evidence type="ECO:0000256" key="5">
    <source>
        <dbReference type="ARBA" id="ARBA00037300"/>
    </source>
</evidence>
<evidence type="ECO:0000256" key="4">
    <source>
        <dbReference type="ARBA" id="ARBA00023242"/>
    </source>
</evidence>
<dbReference type="AlphaFoldDB" id="A0A875S8V2"/>
<dbReference type="CDD" id="cd09865">
    <property type="entry name" value="PIN_ScUtp23p-like"/>
    <property type="match status" value="1"/>
</dbReference>
<dbReference type="Proteomes" id="UP000662931">
    <property type="component" value="Chromosome 3"/>
</dbReference>
<dbReference type="RefSeq" id="XP_038779079.1">
    <property type="nucleotide sequence ID" value="XM_038923151.1"/>
</dbReference>
<sequence>MNTCRMTFKFKPPIQVLVDADSILEAEKTKFDINKGIDRTIQMETKCFITQCCINHLYETANQPAIDIAKTMEKRRCHHDETLSSYDCIKSITNVDGQNKFRYVVVTQDEELRKELRRIPAVPLIYLNRSVMIMEPMSPATSRVVELVERKKLTGGLNDARHAGLMEDEGKKRSIGSNGSEVIAKKHKKGPRGPKEPNPLSVKKKKKVEVIEKVEKRRRRRRHGGGGNDEVSEGRGEEEPEGRGEEEPEGRGEEELQPDDVPEKVPESA</sequence>
<feature type="domain" description="UTP23 sensor motif region" evidence="9">
    <location>
        <begin position="188"/>
        <end position="207"/>
    </location>
</feature>
<feature type="compositionally biased region" description="Basic and acidic residues" evidence="8">
    <location>
        <begin position="232"/>
        <end position="254"/>
    </location>
</feature>
<reference evidence="10" key="1">
    <citation type="submission" date="2020-10" db="EMBL/GenBank/DDBJ databases">
        <authorList>
            <person name="Roach M.J.R."/>
        </authorList>
    </citation>
    <scope>NUCLEOTIDE SEQUENCE</scope>
    <source>
        <strain evidence="10">CBS 1945</strain>
    </source>
</reference>
<proteinExistence type="inferred from homology"/>
<dbReference type="Gene3D" id="3.40.50.1010">
    <property type="entry name" value="5'-nuclease"/>
    <property type="match status" value="1"/>
</dbReference>
<name>A0A875S8V2_EENNA</name>
<dbReference type="SUPFAM" id="SSF88723">
    <property type="entry name" value="PIN domain-like"/>
    <property type="match status" value="1"/>
</dbReference>
<dbReference type="GeneID" id="62196270"/>
<dbReference type="EMBL" id="CP064814">
    <property type="protein sequence ID" value="QPG75514.1"/>
    <property type="molecule type" value="Genomic_DNA"/>
</dbReference>
<evidence type="ECO:0000313" key="11">
    <source>
        <dbReference type="Proteomes" id="UP000662931"/>
    </source>
</evidence>
<comment type="similarity">
    <text evidence="6">Belongs to the UTP23/FCF1 family. UTP23 subfamily.</text>
</comment>
<keyword evidence="2" id="KW-0690">Ribosome biogenesis</keyword>
<keyword evidence="3" id="KW-0698">rRNA processing</keyword>